<feature type="non-terminal residue" evidence="2">
    <location>
        <position position="146"/>
    </location>
</feature>
<comment type="caution">
    <text evidence="2">The sequence shown here is derived from an EMBL/GenBank/DDBJ whole genome shotgun (WGS) entry which is preliminary data.</text>
</comment>
<keyword evidence="1" id="KW-1133">Transmembrane helix</keyword>
<evidence type="ECO:0000256" key="1">
    <source>
        <dbReference type="SAM" id="Phobius"/>
    </source>
</evidence>
<protein>
    <submittedName>
        <fullName evidence="2">Uncharacterized protein</fullName>
    </submittedName>
</protein>
<dbReference type="AlphaFoldDB" id="X1P846"/>
<organism evidence="2">
    <name type="scientific">marine sediment metagenome</name>
    <dbReference type="NCBI Taxonomy" id="412755"/>
    <lineage>
        <taxon>unclassified sequences</taxon>
        <taxon>metagenomes</taxon>
        <taxon>ecological metagenomes</taxon>
    </lineage>
</organism>
<keyword evidence="1" id="KW-0472">Membrane</keyword>
<gene>
    <name evidence="2" type="ORF">S06H3_62874</name>
</gene>
<dbReference type="EMBL" id="BARV01041575">
    <property type="protein sequence ID" value="GAI52018.1"/>
    <property type="molecule type" value="Genomic_DNA"/>
</dbReference>
<accession>X1P846</accession>
<evidence type="ECO:0000313" key="2">
    <source>
        <dbReference type="EMBL" id="GAI52018.1"/>
    </source>
</evidence>
<reference evidence="2" key="1">
    <citation type="journal article" date="2014" name="Front. Microbiol.">
        <title>High frequency of phylogenetically diverse reductive dehalogenase-homologous genes in deep subseafloor sedimentary metagenomes.</title>
        <authorList>
            <person name="Kawai M."/>
            <person name="Futagami T."/>
            <person name="Toyoda A."/>
            <person name="Takaki Y."/>
            <person name="Nishi S."/>
            <person name="Hori S."/>
            <person name="Arai W."/>
            <person name="Tsubouchi T."/>
            <person name="Morono Y."/>
            <person name="Uchiyama I."/>
            <person name="Ito T."/>
            <person name="Fujiyama A."/>
            <person name="Inagaki F."/>
            <person name="Takami H."/>
        </authorList>
    </citation>
    <scope>NUCLEOTIDE SEQUENCE</scope>
    <source>
        <strain evidence="2">Expedition CK06-06</strain>
    </source>
</reference>
<feature type="transmembrane region" description="Helical" evidence="1">
    <location>
        <begin position="43"/>
        <end position="64"/>
    </location>
</feature>
<sequence length="146" mass="16528">RLFSGDQLRIGTFSITFISDEKTDARQATQKIITKKVRSTRGVWLAAMLIIIFSGYLFYVHAYAPWQIHRKLETVASQIEMGDYQPARETLIYLLHTDISPENIQAAKDLLAQITLAITQDKAQNGNINDAKKYLKAYLAEHGNGK</sequence>
<proteinExistence type="predicted"/>
<name>X1P846_9ZZZZ</name>
<feature type="non-terminal residue" evidence="2">
    <location>
        <position position="1"/>
    </location>
</feature>
<keyword evidence="1" id="KW-0812">Transmembrane</keyword>